<protein>
    <recommendedName>
        <fullName evidence="3">PAS domain-containing protein</fullName>
    </recommendedName>
</protein>
<feature type="transmembrane region" description="Helical" evidence="1">
    <location>
        <begin position="113"/>
        <end position="135"/>
    </location>
</feature>
<dbReference type="PROSITE" id="PS50112">
    <property type="entry name" value="PAS"/>
    <property type="match status" value="1"/>
</dbReference>
<dbReference type="InterPro" id="IPR000014">
    <property type="entry name" value="PAS"/>
</dbReference>
<keyword evidence="2" id="KW-0732">Signal</keyword>
<reference evidence="4 5" key="1">
    <citation type="submission" date="2019-07" db="EMBL/GenBank/DDBJ databases">
        <title>Genomes of Cafeteria roenbergensis.</title>
        <authorList>
            <person name="Fischer M.G."/>
            <person name="Hackl T."/>
            <person name="Roman M."/>
        </authorList>
    </citation>
    <scope>NUCLEOTIDE SEQUENCE [LARGE SCALE GENOMIC DNA]</scope>
    <source>
        <strain evidence="4 5">Cflag</strain>
    </source>
</reference>
<feature type="transmembrane region" description="Helical" evidence="1">
    <location>
        <begin position="313"/>
        <end position="334"/>
    </location>
</feature>
<dbReference type="EMBL" id="VLTM01000030">
    <property type="protein sequence ID" value="KAA0162042.1"/>
    <property type="molecule type" value="Genomic_DNA"/>
</dbReference>
<accession>A0A5A8D901</accession>
<name>A0A5A8D901_CAFRO</name>
<proteinExistence type="predicted"/>
<feature type="signal peptide" evidence="2">
    <location>
        <begin position="1"/>
        <end position="24"/>
    </location>
</feature>
<feature type="transmembrane region" description="Helical" evidence="1">
    <location>
        <begin position="76"/>
        <end position="93"/>
    </location>
</feature>
<evidence type="ECO:0000313" key="4">
    <source>
        <dbReference type="EMBL" id="KAA0162042.1"/>
    </source>
</evidence>
<organism evidence="4 5">
    <name type="scientific">Cafeteria roenbergensis</name>
    <name type="common">Marine flagellate</name>
    <dbReference type="NCBI Taxonomy" id="33653"/>
    <lineage>
        <taxon>Eukaryota</taxon>
        <taxon>Sar</taxon>
        <taxon>Stramenopiles</taxon>
        <taxon>Bigyra</taxon>
        <taxon>Opalozoa</taxon>
        <taxon>Bicosoecida</taxon>
        <taxon>Cafeteriaceae</taxon>
        <taxon>Cafeteria</taxon>
    </lineage>
</organism>
<comment type="caution">
    <text evidence="4">The sequence shown here is derived from an EMBL/GenBank/DDBJ whole genome shotgun (WGS) entry which is preliminary data.</text>
</comment>
<keyword evidence="1" id="KW-1133">Transmembrane helix</keyword>
<evidence type="ECO:0000259" key="3">
    <source>
        <dbReference type="PROSITE" id="PS50112"/>
    </source>
</evidence>
<dbReference type="Proteomes" id="UP000325113">
    <property type="component" value="Unassembled WGS sequence"/>
</dbReference>
<feature type="chain" id="PRO_5022829141" description="PAS domain-containing protein" evidence="2">
    <location>
        <begin position="25"/>
        <end position="444"/>
    </location>
</feature>
<feature type="domain" description="PAS" evidence="3">
    <location>
        <begin position="364"/>
        <end position="414"/>
    </location>
</feature>
<keyword evidence="1" id="KW-0812">Transmembrane</keyword>
<sequence length="444" mass="47691">MRALPQTLPANAALLATGVTSAGAACSLGGCCRLTRGVIVGDALALRVCLCVPTFRFRETEEAFMNATSTTRKPRTMCGMASTICAMLLVFSLDAANSWADIPYVSHDWHYSASVLILALAVALACLSVCAGACAHPLGSARFETVDRAAGMRRAMKRAADGETVARDVFRREWAPKSSDPQPVVEGSESATPDGALAEAAAKRRANRAPALPSWGRSASVLRGWVTHGRAGIFLWVLMAVAIYAWRNAALADGSTGWLGARDAGIAAMTTKLFALVVVPLDSASYLRFLILDLPIKLIAGFTLHGLDDPGGYHSLAGAVTWETMLSIAFGFLVRSTELQSREHFAAGCNAARQRRQLQSLQLQLVETDRESREAVLVLDPVTARVVSASPSCTRLLGWLPSEFMASQNIYELLVDLDMLPLALDMAVADRLHWLRMFPGKPFG</sequence>
<dbReference type="AlphaFoldDB" id="A0A5A8D901"/>
<gene>
    <name evidence="4" type="ORF">FNF31_03453</name>
</gene>
<evidence type="ECO:0000256" key="1">
    <source>
        <dbReference type="SAM" id="Phobius"/>
    </source>
</evidence>
<keyword evidence="1" id="KW-0472">Membrane</keyword>
<dbReference type="PROSITE" id="PS51257">
    <property type="entry name" value="PROKAR_LIPOPROTEIN"/>
    <property type="match status" value="1"/>
</dbReference>
<feature type="transmembrane region" description="Helical" evidence="1">
    <location>
        <begin position="225"/>
        <end position="246"/>
    </location>
</feature>
<evidence type="ECO:0000313" key="5">
    <source>
        <dbReference type="Proteomes" id="UP000325113"/>
    </source>
</evidence>
<evidence type="ECO:0000256" key="2">
    <source>
        <dbReference type="SAM" id="SignalP"/>
    </source>
</evidence>